<gene>
    <name evidence="1" type="ORF">B0T21DRAFT_425887</name>
</gene>
<accession>A0AA40AIP2</accession>
<reference evidence="1" key="1">
    <citation type="submission" date="2023-06" db="EMBL/GenBank/DDBJ databases">
        <title>Genome-scale phylogeny and comparative genomics of the fungal order Sordariales.</title>
        <authorList>
            <consortium name="Lawrence Berkeley National Laboratory"/>
            <person name="Hensen N."/>
            <person name="Bonometti L."/>
            <person name="Westerberg I."/>
            <person name="Brannstrom I.O."/>
            <person name="Guillou S."/>
            <person name="Cros-Aarteil S."/>
            <person name="Calhoun S."/>
            <person name="Haridas S."/>
            <person name="Kuo A."/>
            <person name="Mondo S."/>
            <person name="Pangilinan J."/>
            <person name="Riley R."/>
            <person name="Labutti K."/>
            <person name="Andreopoulos B."/>
            <person name="Lipzen A."/>
            <person name="Chen C."/>
            <person name="Yanf M."/>
            <person name="Daum C."/>
            <person name="Ng V."/>
            <person name="Clum A."/>
            <person name="Steindorff A."/>
            <person name="Ohm R."/>
            <person name="Martin F."/>
            <person name="Silar P."/>
            <person name="Natvig D."/>
            <person name="Lalanne C."/>
            <person name="Gautier V."/>
            <person name="Ament-Velasquez S.L."/>
            <person name="Kruys A."/>
            <person name="Hutchinson M.I."/>
            <person name="Powell A.J."/>
            <person name="Barry K."/>
            <person name="Miller A.N."/>
            <person name="Grigoriev I.V."/>
            <person name="Debuchy R."/>
            <person name="Gladieux P."/>
            <person name="Thoren M.H."/>
            <person name="Johannesson H."/>
        </authorList>
    </citation>
    <scope>NUCLEOTIDE SEQUENCE</scope>
    <source>
        <strain evidence="1">CBS 540.89</strain>
    </source>
</reference>
<proteinExistence type="predicted"/>
<name>A0AA40AIP2_9PEZI</name>
<protein>
    <submittedName>
        <fullName evidence="1">Uncharacterized protein</fullName>
    </submittedName>
</protein>
<evidence type="ECO:0000313" key="2">
    <source>
        <dbReference type="Proteomes" id="UP001172159"/>
    </source>
</evidence>
<organism evidence="1 2">
    <name type="scientific">Apiosordaria backusii</name>
    <dbReference type="NCBI Taxonomy" id="314023"/>
    <lineage>
        <taxon>Eukaryota</taxon>
        <taxon>Fungi</taxon>
        <taxon>Dikarya</taxon>
        <taxon>Ascomycota</taxon>
        <taxon>Pezizomycotina</taxon>
        <taxon>Sordariomycetes</taxon>
        <taxon>Sordariomycetidae</taxon>
        <taxon>Sordariales</taxon>
        <taxon>Lasiosphaeriaceae</taxon>
        <taxon>Apiosordaria</taxon>
    </lineage>
</organism>
<sequence length="539" mass="60895">MLPGAPKSSLQPLKEIWHRAWAKIHDREAKERSKPQTYTQKYGMKPARYAFDQAAVEEACKAAIVHDDFAFFEEIVSEHKRLSVPFLLWLRGWLVSEDDLTQRFSLVHKGLDVVLNNEDISTKLWIVNTVAPVAFTLSQPSAPKPLLEWTKGIIGDVFADDDGDWGAEFGLRCGPVLADVGLYFKQPFDALMTKVMPRLSLECVVPPADGSDLKKTVRSMAIGNVSCHFVFAFLSRLREHAKLGIYPSTAVMQLHNRFAATFLESGKLKDVEQECGFECDNDGGCNDDITIRTPDRLFELFTLLTLSSPPIGELFINSLNKFAQDIRPTSNLHVIWIPLLRLLLPYASSECSSNGPQKDVYQSLYSKLFTVYEKDFVGERPPRDVHLRKRFELRCLHVCTQCREVNDFLKDGTREVLEMRLSSKTRRKHVRSEIGRVMPGSGDLTCSSRPQNVLVLRKQFGMHDAWVKRWELRRERAGAMWESFDKEQLVEVLGSGFAFMGKRLGGVGVVAVDQGQKRKERGDELGLGDGGCGGKKQRV</sequence>
<dbReference type="EMBL" id="JAUKTV010000014">
    <property type="protein sequence ID" value="KAK0716562.1"/>
    <property type="molecule type" value="Genomic_DNA"/>
</dbReference>
<comment type="caution">
    <text evidence="1">The sequence shown here is derived from an EMBL/GenBank/DDBJ whole genome shotgun (WGS) entry which is preliminary data.</text>
</comment>
<dbReference type="AlphaFoldDB" id="A0AA40AIP2"/>
<keyword evidence="2" id="KW-1185">Reference proteome</keyword>
<evidence type="ECO:0000313" key="1">
    <source>
        <dbReference type="EMBL" id="KAK0716562.1"/>
    </source>
</evidence>
<dbReference type="Proteomes" id="UP001172159">
    <property type="component" value="Unassembled WGS sequence"/>
</dbReference>